<dbReference type="Gene3D" id="3.10.129.10">
    <property type="entry name" value="Hotdog Thioesterase"/>
    <property type="match status" value="1"/>
</dbReference>
<dbReference type="RefSeq" id="WP_330137011.1">
    <property type="nucleotide sequence ID" value="NZ_JAUTXY010000023.1"/>
</dbReference>
<comment type="caution">
    <text evidence="4">The sequence shown here is derived from an EMBL/GenBank/DDBJ whole genome shotgun (WGS) entry which is preliminary data.</text>
</comment>
<evidence type="ECO:0000256" key="1">
    <source>
        <dbReference type="ARBA" id="ARBA00008324"/>
    </source>
</evidence>
<protein>
    <submittedName>
        <fullName evidence="4">PaaI family thioesterase</fullName>
        <ecNumber evidence="4">3.1.2.-</ecNumber>
    </submittedName>
</protein>
<dbReference type="Proteomes" id="UP001336020">
    <property type="component" value="Unassembled WGS sequence"/>
</dbReference>
<comment type="similarity">
    <text evidence="1">Belongs to the thioesterase PaaI family.</text>
</comment>
<evidence type="ECO:0000313" key="5">
    <source>
        <dbReference type="Proteomes" id="UP001336020"/>
    </source>
</evidence>
<dbReference type="Pfam" id="PF03061">
    <property type="entry name" value="4HBT"/>
    <property type="match status" value="1"/>
</dbReference>
<dbReference type="EC" id="3.1.2.-" evidence="4"/>
<dbReference type="CDD" id="cd03443">
    <property type="entry name" value="PaaI_thioesterase"/>
    <property type="match status" value="1"/>
</dbReference>
<evidence type="ECO:0000256" key="2">
    <source>
        <dbReference type="ARBA" id="ARBA00022801"/>
    </source>
</evidence>
<reference evidence="4 5" key="1">
    <citation type="submission" date="2023-07" db="EMBL/GenBank/DDBJ databases">
        <authorList>
            <person name="Girao M."/>
            <person name="Carvalho M.F."/>
        </authorList>
    </citation>
    <scope>NUCLEOTIDE SEQUENCE [LARGE SCALE GENOMIC DNA]</scope>
    <source>
        <strain evidence="4 5">YIM65754</strain>
    </source>
</reference>
<evidence type="ECO:0000313" key="4">
    <source>
        <dbReference type="EMBL" id="MEE2061874.1"/>
    </source>
</evidence>
<dbReference type="InterPro" id="IPR006683">
    <property type="entry name" value="Thioestr_dom"/>
</dbReference>
<dbReference type="PANTHER" id="PTHR43240">
    <property type="entry name" value="1,4-DIHYDROXY-2-NAPHTHOYL-COA THIOESTERASE 1"/>
    <property type="match status" value="1"/>
</dbReference>
<organism evidence="4 5">
    <name type="scientific">Rhodococcus artemisiae</name>
    <dbReference type="NCBI Taxonomy" id="714159"/>
    <lineage>
        <taxon>Bacteria</taxon>
        <taxon>Bacillati</taxon>
        <taxon>Actinomycetota</taxon>
        <taxon>Actinomycetes</taxon>
        <taxon>Mycobacteriales</taxon>
        <taxon>Nocardiaceae</taxon>
        <taxon>Rhodococcus</taxon>
    </lineage>
</organism>
<accession>A0ABU7LKY2</accession>
<evidence type="ECO:0000259" key="3">
    <source>
        <dbReference type="Pfam" id="PF03061"/>
    </source>
</evidence>
<proteinExistence type="inferred from homology"/>
<dbReference type="NCBIfam" id="TIGR00369">
    <property type="entry name" value="unchar_dom_1"/>
    <property type="match status" value="1"/>
</dbReference>
<keyword evidence="5" id="KW-1185">Reference proteome</keyword>
<dbReference type="EMBL" id="JAUTXY010000023">
    <property type="protein sequence ID" value="MEE2061874.1"/>
    <property type="molecule type" value="Genomic_DNA"/>
</dbReference>
<dbReference type="GO" id="GO:0016787">
    <property type="term" value="F:hydrolase activity"/>
    <property type="evidence" value="ECO:0007669"/>
    <property type="project" value="UniProtKB-KW"/>
</dbReference>
<dbReference type="PANTHER" id="PTHR43240:SF5">
    <property type="entry name" value="1,4-DIHYDROXY-2-NAPHTHOYL-COA THIOESTERASE 1"/>
    <property type="match status" value="1"/>
</dbReference>
<feature type="domain" description="Thioesterase" evidence="3">
    <location>
        <begin position="56"/>
        <end position="132"/>
    </location>
</feature>
<dbReference type="SUPFAM" id="SSF54637">
    <property type="entry name" value="Thioesterase/thiol ester dehydrase-isomerase"/>
    <property type="match status" value="1"/>
</dbReference>
<keyword evidence="2 4" id="KW-0378">Hydrolase</keyword>
<name>A0ABU7LKY2_9NOCA</name>
<sequence>MTDQSTPERSAALDAAEVTTLNRTGFGAALGLEFLELTADAVRAQWTVTPTQHQPYGIVHGGVYCAVIETIASMGGAIWFGDRGNVVGVNNNTDFLRATREGVLTAVGTPIHRGRTQQLWRVVITDAQDRVVSQGQVRLANIEDSARIGN</sequence>
<dbReference type="InterPro" id="IPR003736">
    <property type="entry name" value="PAAI_dom"/>
</dbReference>
<dbReference type="InterPro" id="IPR029069">
    <property type="entry name" value="HotDog_dom_sf"/>
</dbReference>
<gene>
    <name evidence="4" type="ORF">Q7514_30545</name>
</gene>